<accession>A0A9X7WHB8</accession>
<dbReference type="KEGG" id="mher:K3U94_21005"/>
<proteinExistence type="predicted"/>
<evidence type="ECO:0000313" key="3">
    <source>
        <dbReference type="Proteomes" id="UP000825008"/>
    </source>
</evidence>
<dbReference type="NCBIfam" id="TIGR04529">
    <property type="entry name" value="MTB_hemophore"/>
    <property type="match status" value="1"/>
</dbReference>
<evidence type="ECO:0000259" key="1">
    <source>
        <dbReference type="Pfam" id="PF16525"/>
    </source>
</evidence>
<dbReference type="Proteomes" id="UP000825008">
    <property type="component" value="Chromosome"/>
</dbReference>
<dbReference type="EMBL" id="CP080997">
    <property type="protein sequence ID" value="QZA07394.1"/>
    <property type="molecule type" value="Genomic_DNA"/>
</dbReference>
<protein>
    <submittedName>
        <fullName evidence="2">Heme-binding protein</fullName>
    </submittedName>
</protein>
<organism evidence="2 3">
    <name type="scientific">Mycolicibacter heraklionensis</name>
    <dbReference type="NCBI Taxonomy" id="512402"/>
    <lineage>
        <taxon>Bacteria</taxon>
        <taxon>Bacillati</taxon>
        <taxon>Actinomycetota</taxon>
        <taxon>Actinomycetes</taxon>
        <taxon>Mycobacteriales</taxon>
        <taxon>Mycobacteriaceae</taxon>
        <taxon>Mycolicibacter</taxon>
    </lineage>
</organism>
<name>A0A9X7WHB8_9MYCO</name>
<gene>
    <name evidence="2" type="ORF">K3U94_21005</name>
</gene>
<dbReference type="InterPro" id="IPR032407">
    <property type="entry name" value="MHB"/>
</dbReference>
<dbReference type="InterPro" id="IPR038378">
    <property type="entry name" value="MHB_sf"/>
</dbReference>
<dbReference type="OrthoDB" id="4728894at2"/>
<dbReference type="AlphaFoldDB" id="A0A9X7WHB8"/>
<dbReference type="Gene3D" id="1.20.20.20">
    <property type="entry name" value="Haemophore, haem-binding domain"/>
    <property type="match status" value="1"/>
</dbReference>
<evidence type="ECO:0000313" key="2">
    <source>
        <dbReference type="EMBL" id="QZA07394.1"/>
    </source>
</evidence>
<reference evidence="2" key="1">
    <citation type="submission" date="2021-08" db="EMBL/GenBank/DDBJ databases">
        <title>Whole genome sequencing of non-tuberculosis mycobacteria type-strains.</title>
        <authorList>
            <person name="Igarashi Y."/>
            <person name="Osugi A."/>
            <person name="Mitarai S."/>
        </authorList>
    </citation>
    <scope>NUCLEOTIDE SEQUENCE</scope>
    <source>
        <strain evidence="2">JCM 30995</strain>
    </source>
</reference>
<feature type="domain" description="Haemophore haem-binding" evidence="1">
    <location>
        <begin position="59"/>
        <end position="133"/>
    </location>
</feature>
<dbReference type="Pfam" id="PF16525">
    <property type="entry name" value="MHB"/>
    <property type="match status" value="1"/>
</dbReference>
<dbReference type="GO" id="GO:0020037">
    <property type="term" value="F:heme binding"/>
    <property type="evidence" value="ECO:0007669"/>
    <property type="project" value="InterPro"/>
</dbReference>
<sequence>MRITTTSDPVLAAVPASPLLRRGSLNRLALGAAAVGILGAVAASTLTTSTPADAAPAACTAAGLASTASGVLSQAGGFLSEHPEANDVLTSAATMPAEQAKSSVQGYFIGHLDQLSTLQGIAQPLTDLKSQCGIAVSPTQLATLLETVSK</sequence>